<dbReference type="InterPro" id="IPR013783">
    <property type="entry name" value="Ig-like_fold"/>
</dbReference>
<dbReference type="Gene3D" id="2.60.40.10">
    <property type="entry name" value="Immunoglobulins"/>
    <property type="match status" value="1"/>
</dbReference>
<dbReference type="STRING" id="1229276.DI53_0592"/>
<dbReference type="InterPro" id="IPR013431">
    <property type="entry name" value="Delta_60_rpt"/>
</dbReference>
<dbReference type="EMBL" id="JJMU01000009">
    <property type="protein sequence ID" value="KGE15670.1"/>
    <property type="molecule type" value="Genomic_DNA"/>
</dbReference>
<dbReference type="OrthoDB" id="9805017at2"/>
<accession>A0A0B8TBR9</accession>
<name>A0A0B8TBR9_9SPHI</name>
<dbReference type="PROSITE" id="PS51257">
    <property type="entry name" value="PROKAR_LIPOPROTEIN"/>
    <property type="match status" value="1"/>
</dbReference>
<dbReference type="Pfam" id="PF16400">
    <property type="entry name" value="DUF5008"/>
    <property type="match status" value="1"/>
</dbReference>
<protein>
    <recommendedName>
        <fullName evidence="1">DUF5008 domain-containing protein</fullName>
    </recommendedName>
</protein>
<organism evidence="2 3">
    <name type="scientific">Sphingobacterium deserti</name>
    <dbReference type="NCBI Taxonomy" id="1229276"/>
    <lineage>
        <taxon>Bacteria</taxon>
        <taxon>Pseudomonadati</taxon>
        <taxon>Bacteroidota</taxon>
        <taxon>Sphingobacteriia</taxon>
        <taxon>Sphingobacteriales</taxon>
        <taxon>Sphingobacteriaceae</taxon>
        <taxon>Sphingobacterium</taxon>
    </lineage>
</organism>
<dbReference type="PATRIC" id="fig|1229276.3.peg.616"/>
<reference evidence="3" key="1">
    <citation type="submission" date="2014-04" db="EMBL/GenBank/DDBJ databases">
        <title>Whole-Genome optical mapping and complete genome sequence of Sphingobacterium deserti sp. nov., a new spaces isolated from desert in the west of China.</title>
        <authorList>
            <person name="Teng C."/>
            <person name="Zhou Z."/>
            <person name="Li X."/>
            <person name="Chen M."/>
            <person name="Lin M."/>
            <person name="Wang L."/>
            <person name="Su S."/>
            <person name="Zhang C."/>
            <person name="Zhang W."/>
        </authorList>
    </citation>
    <scope>NUCLEOTIDE SEQUENCE [LARGE SCALE GENOMIC DNA]</scope>
    <source>
        <strain evidence="3">ACCC05744</strain>
    </source>
</reference>
<dbReference type="InterPro" id="IPR032175">
    <property type="entry name" value="DUF5008"/>
</dbReference>
<comment type="caution">
    <text evidence="2">The sequence shown here is derived from an EMBL/GenBank/DDBJ whole genome shotgun (WGS) entry which is preliminary data.</text>
</comment>
<gene>
    <name evidence="2" type="ORF">DI53_0592</name>
</gene>
<dbReference type="eggNOG" id="COG3291">
    <property type="taxonomic scope" value="Bacteria"/>
</dbReference>
<sequence length="537" mass="57129">MKVKHLIFMGFILLITISITSCDDTGLYGSDPYAGGKEGSLIRFADELPSPSQGRAGTAMTFKVYGVENYSENVQFLINGMEAQISRITDSTVTAILPENVSTGGTSIVVNGQIHPGPICQVLGKVALDPTFNAGTGTNGFIFSIERLNNGSIYLGGRFTDYNGSAASTTINGLARITANGEFVAGMAFGEGVINGSVNDIHELSDGNLLISGTITNYDSVDLVQNITRIAPSGALITETVEVLNLTDDPEKSFLVTPTFNGGTSSPITRSFVYRNTVTALGGFGAYSDNFYQRSTYDNVLTDFFTVGSVVRMHVDGRLDSTFNLNKSVVPVRANEGFEGLINDGYMQADGKLVVVGRYNRYNGASISGNIVRLNFDGSVDPTFQSGAGANDMIYTVIPALASDKYLLTGLFTTYNGATANGVVMINENGTIDPTFRSLGFSGGLPNFVRQLSNGLILVTGSFTKYANVTREGLCILNPDGTLAQEYNNTGKLDGVVNDALEGINSLGQKTITLVGFIARFNGKSDIGNIVRLTIQD</sequence>
<evidence type="ECO:0000313" key="3">
    <source>
        <dbReference type="Proteomes" id="UP000031802"/>
    </source>
</evidence>
<reference evidence="2 3" key="2">
    <citation type="journal article" date="2015" name="PLoS ONE">
        <title>Whole-Genome Optical Mapping and Finished Genome Sequence of Sphingobacterium deserti sp. nov., a New Species Isolated from the Western Desert of China.</title>
        <authorList>
            <person name="Teng C."/>
            <person name="Zhou Z."/>
            <person name="Molnar I."/>
            <person name="Li X."/>
            <person name="Tang R."/>
            <person name="Chen M."/>
            <person name="Wang L."/>
            <person name="Su S."/>
            <person name="Zhang W."/>
            <person name="Lin M."/>
        </authorList>
    </citation>
    <scope>NUCLEOTIDE SEQUENCE [LARGE SCALE GENOMIC DNA]</scope>
    <source>
        <strain evidence="3">ACCC05744</strain>
    </source>
</reference>
<dbReference type="Pfam" id="PF17164">
    <property type="entry name" value="DUF5122"/>
    <property type="match status" value="3"/>
</dbReference>
<keyword evidence="3" id="KW-1185">Reference proteome</keyword>
<feature type="domain" description="DUF5008" evidence="1">
    <location>
        <begin position="28"/>
        <end position="118"/>
    </location>
</feature>
<proteinExistence type="predicted"/>
<evidence type="ECO:0000259" key="1">
    <source>
        <dbReference type="Pfam" id="PF16400"/>
    </source>
</evidence>
<dbReference type="Gene3D" id="2.80.10.50">
    <property type="match status" value="2"/>
</dbReference>
<dbReference type="Proteomes" id="UP000031802">
    <property type="component" value="Unassembled WGS sequence"/>
</dbReference>
<evidence type="ECO:0000313" key="2">
    <source>
        <dbReference type="EMBL" id="KGE15670.1"/>
    </source>
</evidence>
<dbReference type="AlphaFoldDB" id="A0A0B8TBR9"/>
<dbReference type="RefSeq" id="WP_037495177.1">
    <property type="nucleotide sequence ID" value="NZ_JJMU01000009.1"/>
</dbReference>